<keyword evidence="6" id="KW-0133">Cell shape</keyword>
<dbReference type="GO" id="GO:0009252">
    <property type="term" value="P:peptidoglycan biosynthetic process"/>
    <property type="evidence" value="ECO:0007669"/>
    <property type="project" value="UniProtKB-KW"/>
</dbReference>
<sequence length="509" mass="56225">MTDDYLARIGRLIRDARKHRGWTQLQLAEALATSQSAVNRIERGGQNISLDMIARIGEALDSEIVSLGYAGPMHLRVVGGRRLSGSIDVKTSKNACVALLCAALLNSGRTTLRRVARIEEVYRILEVLASIGVRTRWINGGRDLEIDPPEQLRLAEMDTDAARRTRSVIMFLGPLMHRADRFRIPYAGGCDLGTRTVQPHVSALRHFGLEITATGGIYHAEVDRSVSPDRPIVLTERGDTVTENALLAAARHHGVTVIRNASSNYMVQDLCFFLEQLGVKVEGIGSTTLTVHGVPRIDRDVDYWPSEDPVEAMSLLAAAVVTSSELTIRRVPIEFLEIELAVLEEMGLDHERGGEYTADNGRTRLVDLTVRPSKLRSPIDKIHPMPFPGLNIDNVPFFAAIAATAQGSTLIHDWVYDNRAIYLTELTRLGAAVKLLDPHRVLVEGPTRWRAAEMMCPPALRPAVVVLLAMMAAEGTSVLRNVYVINRGYEELAERLNSVGAQIEIFRDI</sequence>
<dbReference type="SMART" id="SM00530">
    <property type="entry name" value="HTH_XRE"/>
    <property type="match status" value="1"/>
</dbReference>
<evidence type="ECO:0000256" key="5">
    <source>
        <dbReference type="ARBA" id="ARBA00022679"/>
    </source>
</evidence>
<dbReference type="KEGG" id="stri:C7M71_004745"/>
<dbReference type="CDD" id="cd00093">
    <property type="entry name" value="HTH_XRE"/>
    <property type="match status" value="1"/>
</dbReference>
<dbReference type="InterPro" id="IPR036968">
    <property type="entry name" value="Enolpyruvate_Tfrase_sf"/>
</dbReference>
<dbReference type="AlphaFoldDB" id="A0A345ST09"/>
<dbReference type="GO" id="GO:0008760">
    <property type="term" value="F:UDP-N-acetylglucosamine 1-carboxyvinyltransferase activity"/>
    <property type="evidence" value="ECO:0007669"/>
    <property type="project" value="UniProtKB-EC"/>
</dbReference>
<dbReference type="EC" id="2.5.1.7" evidence="12"/>
<dbReference type="Gene3D" id="1.10.260.40">
    <property type="entry name" value="lambda repressor-like DNA-binding domains"/>
    <property type="match status" value="1"/>
</dbReference>
<dbReference type="GO" id="GO:0071555">
    <property type="term" value="P:cell wall organization"/>
    <property type="evidence" value="ECO:0007669"/>
    <property type="project" value="UniProtKB-KW"/>
</dbReference>
<keyword evidence="5 18" id="KW-0808">Transferase</keyword>
<evidence type="ECO:0000313" key="19">
    <source>
        <dbReference type="Proteomes" id="UP000249340"/>
    </source>
</evidence>
<evidence type="ECO:0000256" key="13">
    <source>
        <dbReference type="ARBA" id="ARBA00039754"/>
    </source>
</evidence>
<dbReference type="SUPFAM" id="SSF55205">
    <property type="entry name" value="EPT/RTPC-like"/>
    <property type="match status" value="1"/>
</dbReference>
<protein>
    <recommendedName>
        <fullName evidence="13">UDP-N-acetylglucosamine 1-carboxyvinyltransferase</fullName>
        <ecNumber evidence="12">2.5.1.7</ecNumber>
    </recommendedName>
    <alternativeName>
        <fullName evidence="14">Enoylpyruvate transferase</fullName>
    </alternativeName>
    <alternativeName>
        <fullName evidence="15">UDP-N-acetylglucosamine enolpyruvyl transferase</fullName>
    </alternativeName>
</protein>
<dbReference type="GO" id="GO:0003677">
    <property type="term" value="F:DNA binding"/>
    <property type="evidence" value="ECO:0007669"/>
    <property type="project" value="InterPro"/>
</dbReference>
<keyword evidence="4" id="KW-0132">Cell division</keyword>
<dbReference type="GO" id="GO:0005737">
    <property type="term" value="C:cytoplasm"/>
    <property type="evidence" value="ECO:0007669"/>
    <property type="project" value="UniProtKB-SubCell"/>
</dbReference>
<comment type="function">
    <text evidence="10">Cell wall formation. Adds enolpyruvyl to UDP-N-acetylglucosamine.</text>
</comment>
<keyword evidence="3" id="KW-0963">Cytoplasm</keyword>
<dbReference type="GO" id="GO:0019277">
    <property type="term" value="P:UDP-N-acetylgalactosamine biosynthetic process"/>
    <property type="evidence" value="ECO:0007669"/>
    <property type="project" value="InterPro"/>
</dbReference>
<comment type="catalytic activity">
    <reaction evidence="16">
        <text>phosphoenolpyruvate + UDP-N-acetyl-alpha-D-glucosamine = UDP-N-acetyl-3-O-(1-carboxyvinyl)-alpha-D-glucosamine + phosphate</text>
        <dbReference type="Rhea" id="RHEA:18681"/>
        <dbReference type="ChEBI" id="CHEBI:43474"/>
        <dbReference type="ChEBI" id="CHEBI:57705"/>
        <dbReference type="ChEBI" id="CHEBI:58702"/>
        <dbReference type="ChEBI" id="CHEBI:68483"/>
        <dbReference type="EC" id="2.5.1.7"/>
    </reaction>
</comment>
<dbReference type="InterPro" id="IPR010982">
    <property type="entry name" value="Lambda_DNA-bd_dom_sf"/>
</dbReference>
<reference evidence="19" key="1">
    <citation type="submission" date="2018-07" db="EMBL/GenBank/DDBJ databases">
        <title>Streptacidiphilus bronchialis DSM 106435 chromosome.</title>
        <authorList>
            <person name="Batra D."/>
            <person name="Gulvik C.A."/>
        </authorList>
    </citation>
    <scope>NUCLEOTIDE SEQUENCE [LARGE SCALE GENOMIC DNA]</scope>
    <source>
        <strain evidence="19">DSM 106435</strain>
    </source>
</reference>
<evidence type="ECO:0000256" key="9">
    <source>
        <dbReference type="ARBA" id="ARBA00023316"/>
    </source>
</evidence>
<comment type="similarity">
    <text evidence="11">Belongs to the EPSP synthase family. MurA subfamily.</text>
</comment>
<dbReference type="PROSITE" id="PS50943">
    <property type="entry name" value="HTH_CROC1"/>
    <property type="match status" value="1"/>
</dbReference>
<accession>A0A345ST09</accession>
<keyword evidence="8" id="KW-0131">Cell cycle</keyword>
<gene>
    <name evidence="18" type="ORF">C7M71_004745</name>
</gene>
<evidence type="ECO:0000256" key="16">
    <source>
        <dbReference type="ARBA" id="ARBA00047527"/>
    </source>
</evidence>
<keyword evidence="7" id="KW-0573">Peptidoglycan synthesis</keyword>
<keyword evidence="9" id="KW-0961">Cell wall biogenesis/degradation</keyword>
<evidence type="ECO:0000256" key="2">
    <source>
        <dbReference type="ARBA" id="ARBA00004752"/>
    </source>
</evidence>
<dbReference type="InterPro" id="IPR001387">
    <property type="entry name" value="Cro/C1-type_HTH"/>
</dbReference>
<dbReference type="Pfam" id="PF01381">
    <property type="entry name" value="HTH_3"/>
    <property type="match status" value="1"/>
</dbReference>
<evidence type="ECO:0000256" key="3">
    <source>
        <dbReference type="ARBA" id="ARBA00022490"/>
    </source>
</evidence>
<dbReference type="GO" id="GO:0008360">
    <property type="term" value="P:regulation of cell shape"/>
    <property type="evidence" value="ECO:0007669"/>
    <property type="project" value="UniProtKB-KW"/>
</dbReference>
<dbReference type="Proteomes" id="UP000249340">
    <property type="component" value="Chromosome"/>
</dbReference>
<evidence type="ECO:0000256" key="1">
    <source>
        <dbReference type="ARBA" id="ARBA00004496"/>
    </source>
</evidence>
<keyword evidence="19" id="KW-1185">Reference proteome</keyword>
<evidence type="ECO:0000256" key="8">
    <source>
        <dbReference type="ARBA" id="ARBA00023306"/>
    </source>
</evidence>
<evidence type="ECO:0000259" key="17">
    <source>
        <dbReference type="PROSITE" id="PS50943"/>
    </source>
</evidence>
<dbReference type="PANTHER" id="PTHR43783">
    <property type="entry name" value="UDP-N-ACETYLGLUCOSAMINE 1-CARBOXYVINYLTRANSFERASE"/>
    <property type="match status" value="1"/>
</dbReference>
<evidence type="ECO:0000256" key="15">
    <source>
        <dbReference type="ARBA" id="ARBA00042842"/>
    </source>
</evidence>
<name>A0A345ST09_9ACTN</name>
<dbReference type="OrthoDB" id="9803760at2"/>
<dbReference type="CDD" id="cd01555">
    <property type="entry name" value="UdpNAET"/>
    <property type="match status" value="1"/>
</dbReference>
<dbReference type="EMBL" id="CP031264">
    <property type="protein sequence ID" value="AXI76864.1"/>
    <property type="molecule type" value="Genomic_DNA"/>
</dbReference>
<evidence type="ECO:0000256" key="12">
    <source>
        <dbReference type="ARBA" id="ARBA00039108"/>
    </source>
</evidence>
<evidence type="ECO:0000256" key="6">
    <source>
        <dbReference type="ARBA" id="ARBA00022960"/>
    </source>
</evidence>
<dbReference type="InterPro" id="IPR013792">
    <property type="entry name" value="RNA3'P_cycl/enolpyr_Trfase_a/b"/>
</dbReference>
<evidence type="ECO:0000256" key="7">
    <source>
        <dbReference type="ARBA" id="ARBA00022984"/>
    </source>
</evidence>
<dbReference type="GO" id="GO:0051301">
    <property type="term" value="P:cell division"/>
    <property type="evidence" value="ECO:0007669"/>
    <property type="project" value="UniProtKB-KW"/>
</dbReference>
<evidence type="ECO:0000256" key="11">
    <source>
        <dbReference type="ARBA" id="ARBA00038367"/>
    </source>
</evidence>
<evidence type="ECO:0000256" key="10">
    <source>
        <dbReference type="ARBA" id="ARBA00037534"/>
    </source>
</evidence>
<evidence type="ECO:0000256" key="14">
    <source>
        <dbReference type="ARBA" id="ARBA00042443"/>
    </source>
</evidence>
<dbReference type="PANTHER" id="PTHR43783:SF1">
    <property type="entry name" value="UDP-N-ACETYLGLUCOSAMINE 1-CARBOXYVINYLTRANSFERASE"/>
    <property type="match status" value="1"/>
</dbReference>
<evidence type="ECO:0000313" key="18">
    <source>
        <dbReference type="EMBL" id="AXI76864.1"/>
    </source>
</evidence>
<dbReference type="SUPFAM" id="SSF47413">
    <property type="entry name" value="lambda repressor-like DNA-binding domains"/>
    <property type="match status" value="1"/>
</dbReference>
<dbReference type="RefSeq" id="WP_111495199.1">
    <property type="nucleotide sequence ID" value="NZ_CP031264.1"/>
</dbReference>
<comment type="subcellular location">
    <subcellularLocation>
        <location evidence="1">Cytoplasm</location>
    </subcellularLocation>
</comment>
<dbReference type="NCBIfam" id="NF006873">
    <property type="entry name" value="PRK09369.1"/>
    <property type="match status" value="1"/>
</dbReference>
<dbReference type="Gene3D" id="3.65.10.10">
    <property type="entry name" value="Enolpyruvate transferase domain"/>
    <property type="match status" value="2"/>
</dbReference>
<organism evidence="18 19">
    <name type="scientific">Peterkaempfera bronchialis</name>
    <dbReference type="NCBI Taxonomy" id="2126346"/>
    <lineage>
        <taxon>Bacteria</taxon>
        <taxon>Bacillati</taxon>
        <taxon>Actinomycetota</taxon>
        <taxon>Actinomycetes</taxon>
        <taxon>Kitasatosporales</taxon>
        <taxon>Streptomycetaceae</taxon>
        <taxon>Peterkaempfera</taxon>
    </lineage>
</organism>
<dbReference type="InterPro" id="IPR001986">
    <property type="entry name" value="Enolpyruvate_Tfrase_dom"/>
</dbReference>
<feature type="domain" description="HTH cro/C1-type" evidence="17">
    <location>
        <begin position="13"/>
        <end position="67"/>
    </location>
</feature>
<evidence type="ECO:0000256" key="4">
    <source>
        <dbReference type="ARBA" id="ARBA00022618"/>
    </source>
</evidence>
<dbReference type="InterPro" id="IPR005750">
    <property type="entry name" value="UDP_GlcNAc_COvinyl_MurA"/>
</dbReference>
<dbReference type="InterPro" id="IPR050068">
    <property type="entry name" value="MurA_subfamily"/>
</dbReference>
<proteinExistence type="inferred from homology"/>
<dbReference type="Pfam" id="PF00275">
    <property type="entry name" value="EPSP_synthase"/>
    <property type="match status" value="1"/>
</dbReference>
<comment type="pathway">
    <text evidence="2">Cell wall biogenesis; peptidoglycan biosynthesis.</text>
</comment>